<dbReference type="InterPro" id="IPR001845">
    <property type="entry name" value="HTH_ArsR_DNA-bd_dom"/>
</dbReference>
<reference evidence="2 3" key="1">
    <citation type="journal article" date="2015" name="Genome Announc.">
        <title>Genome Assemblies of Three Soil-Associated Devosia species: D. insulae, D. limi, and D. soli.</title>
        <authorList>
            <person name="Hassan Y.I."/>
            <person name="Lepp D."/>
            <person name="Zhou T."/>
        </authorList>
    </citation>
    <scope>NUCLEOTIDE SEQUENCE [LARGE SCALE GENOMIC DNA]</scope>
    <source>
        <strain evidence="2 3">DS-56</strain>
    </source>
</reference>
<gene>
    <name evidence="2" type="ORF">VW23_008365</name>
</gene>
<comment type="caution">
    <text evidence="2">The sequence shown here is derived from an EMBL/GenBank/DDBJ whole genome shotgun (WGS) entry which is preliminary data.</text>
</comment>
<dbReference type="CDD" id="cd00090">
    <property type="entry name" value="HTH_ARSR"/>
    <property type="match status" value="1"/>
</dbReference>
<dbReference type="EMBL" id="LAJE02000034">
    <property type="protein sequence ID" value="OEO33081.1"/>
    <property type="molecule type" value="Genomic_DNA"/>
</dbReference>
<dbReference type="PANTHER" id="PTHR37318:SF1">
    <property type="entry name" value="BSL7504 PROTEIN"/>
    <property type="match status" value="1"/>
</dbReference>
<evidence type="ECO:0000313" key="2">
    <source>
        <dbReference type="EMBL" id="OEO33081.1"/>
    </source>
</evidence>
<evidence type="ECO:0000313" key="3">
    <source>
        <dbReference type="Proteomes" id="UP000095463"/>
    </source>
</evidence>
<dbReference type="Proteomes" id="UP000095463">
    <property type="component" value="Unassembled WGS sequence"/>
</dbReference>
<dbReference type="RefSeq" id="WP_069907791.1">
    <property type="nucleotide sequence ID" value="NZ_LAJE02000034.1"/>
</dbReference>
<dbReference type="InterPro" id="IPR036388">
    <property type="entry name" value="WH-like_DNA-bd_sf"/>
</dbReference>
<dbReference type="GO" id="GO:0003700">
    <property type="term" value="F:DNA-binding transcription factor activity"/>
    <property type="evidence" value="ECO:0007669"/>
    <property type="project" value="InterPro"/>
</dbReference>
<dbReference type="InterPro" id="IPR011991">
    <property type="entry name" value="ArsR-like_HTH"/>
</dbReference>
<dbReference type="OrthoDB" id="5521380at2"/>
<dbReference type="Gene3D" id="1.10.10.10">
    <property type="entry name" value="Winged helix-like DNA-binding domain superfamily/Winged helix DNA-binding domain"/>
    <property type="match status" value="1"/>
</dbReference>
<sequence>MSAEPDAPFAYDGLDRVIHEKARLGILTSLVSRPDGLAFNDLLRLCGLTQGNLSRHLAVLQEAGLVDIHKGYIGNRPLTEIRLTPAGRQRFLDYLSVLERVVRDASARAEQAAPGKPQVV</sequence>
<feature type="domain" description="HTH arsR-type" evidence="1">
    <location>
        <begin position="13"/>
        <end position="107"/>
    </location>
</feature>
<accession>A0A1E5XWW7</accession>
<dbReference type="SMART" id="SM00418">
    <property type="entry name" value="HTH_ARSR"/>
    <property type="match status" value="1"/>
</dbReference>
<dbReference type="InterPro" id="IPR036390">
    <property type="entry name" value="WH_DNA-bd_sf"/>
</dbReference>
<proteinExistence type="predicted"/>
<dbReference type="AlphaFoldDB" id="A0A1E5XWW7"/>
<dbReference type="SUPFAM" id="SSF46785">
    <property type="entry name" value="Winged helix' DNA-binding domain"/>
    <property type="match status" value="1"/>
</dbReference>
<evidence type="ECO:0000259" key="1">
    <source>
        <dbReference type="SMART" id="SM00418"/>
    </source>
</evidence>
<dbReference type="Pfam" id="PF13601">
    <property type="entry name" value="HTH_34"/>
    <property type="match status" value="1"/>
</dbReference>
<keyword evidence="3" id="KW-1185">Reference proteome</keyword>
<protein>
    <submittedName>
        <fullName evidence="2">Transcriptional regulator</fullName>
    </submittedName>
</protein>
<name>A0A1E5XWW7_9HYPH</name>
<dbReference type="InterPro" id="IPR027395">
    <property type="entry name" value="WH_DNA-bd_dom"/>
</dbReference>
<organism evidence="2 3">
    <name type="scientific">Devosia insulae DS-56</name>
    <dbReference type="NCBI Taxonomy" id="1116389"/>
    <lineage>
        <taxon>Bacteria</taxon>
        <taxon>Pseudomonadati</taxon>
        <taxon>Pseudomonadota</taxon>
        <taxon>Alphaproteobacteria</taxon>
        <taxon>Hyphomicrobiales</taxon>
        <taxon>Devosiaceae</taxon>
        <taxon>Devosia</taxon>
    </lineage>
</organism>
<dbReference type="PANTHER" id="PTHR37318">
    <property type="entry name" value="BSL7504 PROTEIN"/>
    <property type="match status" value="1"/>
</dbReference>